<protein>
    <submittedName>
        <fullName evidence="1">Uncharacterized protein</fullName>
    </submittedName>
</protein>
<keyword evidence="2" id="KW-1185">Reference proteome</keyword>
<gene>
    <name evidence="1" type="ORF">M413DRAFT_143798</name>
</gene>
<evidence type="ECO:0000313" key="1">
    <source>
        <dbReference type="EMBL" id="KIM42067.1"/>
    </source>
</evidence>
<dbReference type="HOGENOM" id="CLU_2886021_0_0_1"/>
<organism evidence="1 2">
    <name type="scientific">Hebeloma cylindrosporum</name>
    <dbReference type="NCBI Taxonomy" id="76867"/>
    <lineage>
        <taxon>Eukaryota</taxon>
        <taxon>Fungi</taxon>
        <taxon>Dikarya</taxon>
        <taxon>Basidiomycota</taxon>
        <taxon>Agaricomycotina</taxon>
        <taxon>Agaricomycetes</taxon>
        <taxon>Agaricomycetidae</taxon>
        <taxon>Agaricales</taxon>
        <taxon>Agaricineae</taxon>
        <taxon>Hymenogastraceae</taxon>
        <taxon>Hebeloma</taxon>
    </lineage>
</organism>
<accession>A0A0C2YM37</accession>
<evidence type="ECO:0000313" key="2">
    <source>
        <dbReference type="Proteomes" id="UP000053424"/>
    </source>
</evidence>
<sequence length="63" mass="7453">MSPTPRAFVYSTIYHKCIYKNRHNQMDERPALAALPKCSSYIIIIDCKGRRMFREWPKSAFVD</sequence>
<dbReference type="AlphaFoldDB" id="A0A0C2YM37"/>
<reference evidence="1 2" key="1">
    <citation type="submission" date="2014-04" db="EMBL/GenBank/DDBJ databases">
        <authorList>
            <consortium name="DOE Joint Genome Institute"/>
            <person name="Kuo A."/>
            <person name="Gay G."/>
            <person name="Dore J."/>
            <person name="Kohler A."/>
            <person name="Nagy L.G."/>
            <person name="Floudas D."/>
            <person name="Copeland A."/>
            <person name="Barry K.W."/>
            <person name="Cichocki N."/>
            <person name="Veneault-Fourrey C."/>
            <person name="LaButti K."/>
            <person name="Lindquist E.A."/>
            <person name="Lipzen A."/>
            <person name="Lundell T."/>
            <person name="Morin E."/>
            <person name="Murat C."/>
            <person name="Sun H."/>
            <person name="Tunlid A."/>
            <person name="Henrissat B."/>
            <person name="Grigoriev I.V."/>
            <person name="Hibbett D.S."/>
            <person name="Martin F."/>
            <person name="Nordberg H.P."/>
            <person name="Cantor M.N."/>
            <person name="Hua S.X."/>
        </authorList>
    </citation>
    <scope>NUCLEOTIDE SEQUENCE [LARGE SCALE GENOMIC DNA]</scope>
    <source>
        <strain evidence="2">h7</strain>
    </source>
</reference>
<dbReference type="Proteomes" id="UP000053424">
    <property type="component" value="Unassembled WGS sequence"/>
</dbReference>
<proteinExistence type="predicted"/>
<name>A0A0C2YM37_HEBCY</name>
<dbReference type="EMBL" id="KN831779">
    <property type="protein sequence ID" value="KIM42067.1"/>
    <property type="molecule type" value="Genomic_DNA"/>
</dbReference>
<reference evidence="2" key="2">
    <citation type="submission" date="2015-01" db="EMBL/GenBank/DDBJ databases">
        <title>Evolutionary Origins and Diversification of the Mycorrhizal Mutualists.</title>
        <authorList>
            <consortium name="DOE Joint Genome Institute"/>
            <consortium name="Mycorrhizal Genomics Consortium"/>
            <person name="Kohler A."/>
            <person name="Kuo A."/>
            <person name="Nagy L.G."/>
            <person name="Floudas D."/>
            <person name="Copeland A."/>
            <person name="Barry K.W."/>
            <person name="Cichocki N."/>
            <person name="Veneault-Fourrey C."/>
            <person name="LaButti K."/>
            <person name="Lindquist E.A."/>
            <person name="Lipzen A."/>
            <person name="Lundell T."/>
            <person name="Morin E."/>
            <person name="Murat C."/>
            <person name="Riley R."/>
            <person name="Ohm R."/>
            <person name="Sun H."/>
            <person name="Tunlid A."/>
            <person name="Henrissat B."/>
            <person name="Grigoriev I.V."/>
            <person name="Hibbett D.S."/>
            <person name="Martin F."/>
        </authorList>
    </citation>
    <scope>NUCLEOTIDE SEQUENCE [LARGE SCALE GENOMIC DNA]</scope>
    <source>
        <strain evidence="2">h7</strain>
    </source>
</reference>